<feature type="domain" description="Response regulatory" evidence="3">
    <location>
        <begin position="2"/>
        <end position="131"/>
    </location>
</feature>
<reference evidence="5" key="1">
    <citation type="journal article" date="2019" name="Int. J. Syst. Evol. Microbiol.">
        <title>The Global Catalogue of Microorganisms (GCM) 10K type strain sequencing project: providing services to taxonomists for standard genome sequencing and annotation.</title>
        <authorList>
            <consortium name="The Broad Institute Genomics Platform"/>
            <consortium name="The Broad Institute Genome Sequencing Center for Infectious Disease"/>
            <person name="Wu L."/>
            <person name="Ma J."/>
        </authorList>
    </citation>
    <scope>NUCLEOTIDE SEQUENCE [LARGE SCALE GENOMIC DNA]</scope>
    <source>
        <strain evidence="5">KCTC 33676</strain>
    </source>
</reference>
<protein>
    <submittedName>
        <fullName evidence="4">SpoIIE family protein phosphatase</fullName>
    </submittedName>
</protein>
<dbReference type="SMART" id="SM00331">
    <property type="entry name" value="PP2C_SIG"/>
    <property type="match status" value="1"/>
</dbReference>
<dbReference type="SUPFAM" id="SSF81606">
    <property type="entry name" value="PP2C-like"/>
    <property type="match status" value="1"/>
</dbReference>
<dbReference type="Pfam" id="PF00072">
    <property type="entry name" value="Response_reg"/>
    <property type="match status" value="1"/>
</dbReference>
<keyword evidence="2" id="KW-0597">Phosphoprotein</keyword>
<organism evidence="4 5">
    <name type="scientific">Marinicrinis sediminis</name>
    <dbReference type="NCBI Taxonomy" id="1652465"/>
    <lineage>
        <taxon>Bacteria</taxon>
        <taxon>Bacillati</taxon>
        <taxon>Bacillota</taxon>
        <taxon>Bacilli</taxon>
        <taxon>Bacillales</taxon>
        <taxon>Paenibacillaceae</taxon>
    </lineage>
</organism>
<evidence type="ECO:0000313" key="5">
    <source>
        <dbReference type="Proteomes" id="UP001597497"/>
    </source>
</evidence>
<dbReference type="PROSITE" id="PS50110">
    <property type="entry name" value="RESPONSE_REGULATORY"/>
    <property type="match status" value="1"/>
</dbReference>
<dbReference type="SMART" id="SM00448">
    <property type="entry name" value="REC"/>
    <property type="match status" value="1"/>
</dbReference>
<keyword evidence="5" id="KW-1185">Reference proteome</keyword>
<dbReference type="RefSeq" id="WP_379928406.1">
    <property type="nucleotide sequence ID" value="NZ_JBHUMM010000007.1"/>
</dbReference>
<evidence type="ECO:0000256" key="1">
    <source>
        <dbReference type="ARBA" id="ARBA00022801"/>
    </source>
</evidence>
<dbReference type="InterPro" id="IPR052016">
    <property type="entry name" value="Bact_Sigma-Reg"/>
</dbReference>
<evidence type="ECO:0000259" key="3">
    <source>
        <dbReference type="PROSITE" id="PS50110"/>
    </source>
</evidence>
<comment type="caution">
    <text evidence="4">The sequence shown here is derived from an EMBL/GenBank/DDBJ whole genome shotgun (WGS) entry which is preliminary data.</text>
</comment>
<dbReference type="Proteomes" id="UP001597497">
    <property type="component" value="Unassembled WGS sequence"/>
</dbReference>
<dbReference type="SUPFAM" id="SSF52172">
    <property type="entry name" value="CheY-like"/>
    <property type="match status" value="1"/>
</dbReference>
<evidence type="ECO:0000313" key="4">
    <source>
        <dbReference type="EMBL" id="MFD2670986.1"/>
    </source>
</evidence>
<dbReference type="Pfam" id="PF07228">
    <property type="entry name" value="SpoIIE"/>
    <property type="match status" value="1"/>
</dbReference>
<dbReference type="InterPro" id="IPR001789">
    <property type="entry name" value="Sig_transdc_resp-reg_receiver"/>
</dbReference>
<dbReference type="EMBL" id="JBHUMM010000007">
    <property type="protein sequence ID" value="MFD2670986.1"/>
    <property type="molecule type" value="Genomic_DNA"/>
</dbReference>
<dbReference type="PANTHER" id="PTHR43156:SF14">
    <property type="entry name" value="PHOSPHOSERINE PHOSPHATASE RSBP"/>
    <property type="match status" value="1"/>
</dbReference>
<feature type="modified residue" description="4-aspartylphosphate" evidence="2">
    <location>
        <position position="64"/>
    </location>
</feature>
<proteinExistence type="predicted"/>
<dbReference type="InterPro" id="IPR001932">
    <property type="entry name" value="PPM-type_phosphatase-like_dom"/>
</dbReference>
<dbReference type="InterPro" id="IPR036457">
    <property type="entry name" value="PPM-type-like_dom_sf"/>
</dbReference>
<accession>A0ABW5R897</accession>
<keyword evidence="1" id="KW-0378">Hydrolase</keyword>
<sequence>MRILIVDDNPTNQIVIEKVLQKAGYQQNTKLSSAFELIDYLHMNEEQPQESLFEHADADLILLDMMMPGMDGIEVCRLIQKYPHLKDIPIIMVTAVGDSSKLAEALDAGAIDFVTKPINKIELLARIRVALRLKYEKDWHKNQDKIIRQELDLARQVQRGVMSDTLHNEALHIDALYRPSSQLAGDMYAWQQLDNGKYGVMIIDVMGHGISSALVCMFISSQIRELLQRNVDPVEMMQQLNARMMELQTESIPISYYFTGIYCVIDPVHQELEYVNAGHPPGLLVEATGKVRRLETSSCAIGMFEELEMRKERISFTADSKLYLYTDGLMEQHAMEEDPDQQIKQLSQLFKRERKADMEELFHHFVSTQFGTEQHDDVCLVGVHIK</sequence>
<evidence type="ECO:0000256" key="2">
    <source>
        <dbReference type="PROSITE-ProRule" id="PRU00169"/>
    </source>
</evidence>
<dbReference type="InterPro" id="IPR011006">
    <property type="entry name" value="CheY-like_superfamily"/>
</dbReference>
<dbReference type="Gene3D" id="3.40.50.2300">
    <property type="match status" value="1"/>
</dbReference>
<name>A0ABW5R897_9BACL</name>
<dbReference type="Gene3D" id="3.60.40.10">
    <property type="entry name" value="PPM-type phosphatase domain"/>
    <property type="match status" value="1"/>
</dbReference>
<gene>
    <name evidence="4" type="ORF">ACFSUC_05110</name>
</gene>
<dbReference type="PANTHER" id="PTHR43156">
    <property type="entry name" value="STAGE II SPORULATION PROTEIN E-RELATED"/>
    <property type="match status" value="1"/>
</dbReference>